<evidence type="ECO:0000313" key="2">
    <source>
        <dbReference type="EMBL" id="HIW94600.1"/>
    </source>
</evidence>
<dbReference type="EMBL" id="DXGA01000187">
    <property type="protein sequence ID" value="HIW94600.1"/>
    <property type="molecule type" value="Genomic_DNA"/>
</dbReference>
<proteinExistence type="predicted"/>
<gene>
    <name evidence="2" type="ORF">H9868_08715</name>
</gene>
<keyword evidence="1" id="KW-1133">Transmembrane helix</keyword>
<organism evidence="2 3">
    <name type="scientific">Candidatus Flavonifractor merdipullorum</name>
    <dbReference type="NCBI Taxonomy" id="2838590"/>
    <lineage>
        <taxon>Bacteria</taxon>
        <taxon>Bacillati</taxon>
        <taxon>Bacillota</taxon>
        <taxon>Clostridia</taxon>
        <taxon>Eubacteriales</taxon>
        <taxon>Oscillospiraceae</taxon>
        <taxon>Flavonifractor</taxon>
    </lineage>
</organism>
<dbReference type="Proteomes" id="UP000824192">
    <property type="component" value="Unassembled WGS sequence"/>
</dbReference>
<keyword evidence="1" id="KW-0472">Membrane</keyword>
<keyword evidence="1" id="KW-0812">Transmembrane</keyword>
<evidence type="ECO:0000313" key="3">
    <source>
        <dbReference type="Proteomes" id="UP000824192"/>
    </source>
</evidence>
<dbReference type="AlphaFoldDB" id="A0A9D1RVX6"/>
<comment type="caution">
    <text evidence="2">The sequence shown here is derived from an EMBL/GenBank/DDBJ whole genome shotgun (WGS) entry which is preliminary data.</text>
</comment>
<feature type="transmembrane region" description="Helical" evidence="1">
    <location>
        <begin position="12"/>
        <end position="39"/>
    </location>
</feature>
<sequence>MTAIYKRELSSYFNSMIGYVFIAALVFFTGIYFMAYNIYSGYPHFSISLVSLMNILMFTIPILTMKSMAEERRSKTDQLLLTAPVSLTSVVMGKFFAMATVLAIPVVLAGFCPLIIAANGQAYLLSDYAALLAFFLM</sequence>
<reference evidence="2" key="1">
    <citation type="journal article" date="2021" name="PeerJ">
        <title>Extensive microbial diversity within the chicken gut microbiome revealed by metagenomics and culture.</title>
        <authorList>
            <person name="Gilroy R."/>
            <person name="Ravi A."/>
            <person name="Getino M."/>
            <person name="Pursley I."/>
            <person name="Horton D.L."/>
            <person name="Alikhan N.F."/>
            <person name="Baker D."/>
            <person name="Gharbi K."/>
            <person name="Hall N."/>
            <person name="Watson M."/>
            <person name="Adriaenssens E.M."/>
            <person name="Foster-Nyarko E."/>
            <person name="Jarju S."/>
            <person name="Secka A."/>
            <person name="Antonio M."/>
            <person name="Oren A."/>
            <person name="Chaudhuri R.R."/>
            <person name="La Ragione R."/>
            <person name="Hildebrand F."/>
            <person name="Pallen M.J."/>
        </authorList>
    </citation>
    <scope>NUCLEOTIDE SEQUENCE</scope>
    <source>
        <strain evidence="2">ChiGjej6B6-1540</strain>
    </source>
</reference>
<reference evidence="2" key="2">
    <citation type="submission" date="2021-04" db="EMBL/GenBank/DDBJ databases">
        <authorList>
            <person name="Gilroy R."/>
        </authorList>
    </citation>
    <scope>NUCLEOTIDE SEQUENCE</scope>
    <source>
        <strain evidence="2">ChiGjej6B6-1540</strain>
    </source>
</reference>
<feature type="non-terminal residue" evidence="2">
    <location>
        <position position="137"/>
    </location>
</feature>
<feature type="transmembrane region" description="Helical" evidence="1">
    <location>
        <begin position="85"/>
        <end position="108"/>
    </location>
</feature>
<name>A0A9D1RVX6_9FIRM</name>
<accession>A0A9D1RVX6</accession>
<evidence type="ECO:0000256" key="1">
    <source>
        <dbReference type="SAM" id="Phobius"/>
    </source>
</evidence>
<protein>
    <submittedName>
        <fullName evidence="2">ABC transporter</fullName>
    </submittedName>
</protein>
<feature type="transmembrane region" description="Helical" evidence="1">
    <location>
        <begin position="45"/>
        <end position="64"/>
    </location>
</feature>